<dbReference type="OMA" id="CRESGQA"/>
<evidence type="ECO:0000259" key="1">
    <source>
        <dbReference type="SMART" id="SM00382"/>
    </source>
</evidence>
<organism evidence="3">
    <name type="scientific">Perkinsus marinus (strain ATCC 50983 / TXsc)</name>
    <dbReference type="NCBI Taxonomy" id="423536"/>
    <lineage>
        <taxon>Eukaryota</taxon>
        <taxon>Sar</taxon>
        <taxon>Alveolata</taxon>
        <taxon>Perkinsozoa</taxon>
        <taxon>Perkinsea</taxon>
        <taxon>Perkinsida</taxon>
        <taxon>Perkinsidae</taxon>
        <taxon>Perkinsus</taxon>
    </lineage>
</organism>
<protein>
    <submittedName>
        <fullName evidence="2">26S protease regulatory subunit, putative</fullName>
    </submittedName>
</protein>
<keyword evidence="2" id="KW-0645">Protease</keyword>
<proteinExistence type="predicted"/>
<dbReference type="PANTHER" id="PTHR23077">
    <property type="entry name" value="AAA-FAMILY ATPASE"/>
    <property type="match status" value="1"/>
</dbReference>
<dbReference type="GO" id="GO:0005524">
    <property type="term" value="F:ATP binding"/>
    <property type="evidence" value="ECO:0007669"/>
    <property type="project" value="InterPro"/>
</dbReference>
<dbReference type="SMART" id="SM00382">
    <property type="entry name" value="AAA"/>
    <property type="match status" value="1"/>
</dbReference>
<dbReference type="EMBL" id="GG682696">
    <property type="protein sequence ID" value="EER02931.1"/>
    <property type="molecule type" value="Genomic_DNA"/>
</dbReference>
<feature type="non-terminal residue" evidence="2">
    <location>
        <position position="253"/>
    </location>
</feature>
<dbReference type="InterPro" id="IPR003593">
    <property type="entry name" value="AAA+_ATPase"/>
</dbReference>
<gene>
    <name evidence="2" type="ORF">Pmar_PMAR008281</name>
</gene>
<name>C5LK12_PERM5</name>
<dbReference type="OrthoDB" id="429235at2759"/>
<dbReference type="InterPro" id="IPR003959">
    <property type="entry name" value="ATPase_AAA_core"/>
</dbReference>
<dbReference type="InParanoid" id="C5LK12"/>
<sequence>MDGGSRRFEVKKFRQEFEDLCEVELTSEDAHLSEICGEELPKEMVDYLARSITGYVLDKEDDVAVVINGRVTRFTTRHVGGWGLVTPRTVVKVNLVKEKQKSDASKIRGFDRVGGLAGTIGEIVSCVEGPLCDPEKYAEFGVSPPRGVLLYGPPGTGKSLLASAVAEELEAAGTAIHVELVKSTELTTKGEAAVHSLFARCRDSGLASLIFIDEVDAVCPDREGRGSSSGTEAERRMVASLLTEMDGAGLTSQ</sequence>
<keyword evidence="2" id="KW-0378">Hydrolase</keyword>
<reference evidence="2 3" key="1">
    <citation type="submission" date="2008-07" db="EMBL/GenBank/DDBJ databases">
        <authorList>
            <person name="El-Sayed N."/>
            <person name="Caler E."/>
            <person name="Inman J."/>
            <person name="Amedeo P."/>
            <person name="Hass B."/>
            <person name="Wortman J."/>
        </authorList>
    </citation>
    <scope>NUCLEOTIDE SEQUENCE [LARGE SCALE GENOMIC DNA]</scope>
    <source>
        <strain evidence="3">ATCC 50983 / TXsc</strain>
    </source>
</reference>
<evidence type="ECO:0000313" key="3">
    <source>
        <dbReference type="Proteomes" id="UP000007800"/>
    </source>
</evidence>
<feature type="domain" description="AAA+ ATPase" evidence="1">
    <location>
        <begin position="144"/>
        <end position="249"/>
    </location>
</feature>
<dbReference type="GeneID" id="9051422"/>
<dbReference type="GO" id="GO:0016887">
    <property type="term" value="F:ATP hydrolysis activity"/>
    <property type="evidence" value="ECO:0007669"/>
    <property type="project" value="InterPro"/>
</dbReference>
<dbReference type="AlphaFoldDB" id="C5LK12"/>
<dbReference type="Gene3D" id="3.40.50.300">
    <property type="entry name" value="P-loop containing nucleotide triphosphate hydrolases"/>
    <property type="match status" value="1"/>
</dbReference>
<dbReference type="Pfam" id="PF00004">
    <property type="entry name" value="AAA"/>
    <property type="match status" value="1"/>
</dbReference>
<dbReference type="Proteomes" id="UP000007800">
    <property type="component" value="Unassembled WGS sequence"/>
</dbReference>
<dbReference type="RefSeq" id="XP_002771115.1">
    <property type="nucleotide sequence ID" value="XM_002771069.1"/>
</dbReference>
<evidence type="ECO:0000313" key="2">
    <source>
        <dbReference type="EMBL" id="EER02931.1"/>
    </source>
</evidence>
<dbReference type="SUPFAM" id="SSF52540">
    <property type="entry name" value="P-loop containing nucleoside triphosphate hydrolases"/>
    <property type="match status" value="1"/>
</dbReference>
<dbReference type="InterPro" id="IPR050168">
    <property type="entry name" value="AAA_ATPase_domain"/>
</dbReference>
<keyword evidence="3" id="KW-1185">Reference proteome</keyword>
<dbReference type="GO" id="GO:0008233">
    <property type="term" value="F:peptidase activity"/>
    <property type="evidence" value="ECO:0007669"/>
    <property type="project" value="UniProtKB-KW"/>
</dbReference>
<dbReference type="InterPro" id="IPR027417">
    <property type="entry name" value="P-loop_NTPase"/>
</dbReference>
<accession>C5LK12</accession>
<dbReference type="GO" id="GO:0006508">
    <property type="term" value="P:proteolysis"/>
    <property type="evidence" value="ECO:0007669"/>
    <property type="project" value="UniProtKB-KW"/>
</dbReference>